<name>A0ABX1EZU4_9PROT</name>
<dbReference type="EMBL" id="JAAVTX010000003">
    <property type="protein sequence ID" value="NKE45606.1"/>
    <property type="molecule type" value="Genomic_DNA"/>
</dbReference>
<comment type="caution">
    <text evidence="1">The sequence shown here is derived from an EMBL/GenBank/DDBJ whole genome shotgun (WGS) entry which is preliminary data.</text>
</comment>
<reference evidence="1 2" key="1">
    <citation type="submission" date="2020-03" db="EMBL/GenBank/DDBJ databases">
        <title>Roseomonas selenitidurans sp. nov. isolated from soil.</title>
        <authorList>
            <person name="Liu H."/>
        </authorList>
    </citation>
    <scope>NUCLEOTIDE SEQUENCE [LARGE SCALE GENOMIC DNA]</scope>
    <source>
        <strain evidence="1 2">JCM 15073</strain>
    </source>
</reference>
<keyword evidence="2" id="KW-1185">Reference proteome</keyword>
<accession>A0ABX1EZU4</accession>
<proteinExistence type="predicted"/>
<sequence length="313" mass="33211">MLTLLLAERPFRDLRSRALLANLPAQLGGGTALLLSTASSTAPAGFEPLSPEADPAAHGVTRVVIAGAFQERPQLEQAFAIAGRAVAAGAALELRAFTVERGAAMRDPPRGVEVLARASPLELREHHTANALMVWRSPAAFRIRPYPECAVAPDDALVSLLPEGPILGLSILGGGQMRQAWTARLAELRALLAPMQGWAMLPLPMEHAASPMDDFAGTRDFLAALLPGTPMLLPELAQEVWRRRQFTPGRMRALVARCGAVLTNQDLPAAFAIAAGVPAIGLALGTDRRAITCLTQFANILPPGSRLLHPPRG</sequence>
<organism evidence="1 2">
    <name type="scientific">Falsiroseomonas frigidaquae</name>
    <dbReference type="NCBI Taxonomy" id="487318"/>
    <lineage>
        <taxon>Bacteria</taxon>
        <taxon>Pseudomonadati</taxon>
        <taxon>Pseudomonadota</taxon>
        <taxon>Alphaproteobacteria</taxon>
        <taxon>Acetobacterales</taxon>
        <taxon>Roseomonadaceae</taxon>
        <taxon>Falsiroseomonas</taxon>
    </lineage>
</organism>
<dbReference type="Proteomes" id="UP000765160">
    <property type="component" value="Unassembled WGS sequence"/>
</dbReference>
<evidence type="ECO:0000313" key="1">
    <source>
        <dbReference type="EMBL" id="NKE45606.1"/>
    </source>
</evidence>
<gene>
    <name evidence="1" type="ORF">HB662_12525</name>
</gene>
<evidence type="ECO:0000313" key="2">
    <source>
        <dbReference type="Proteomes" id="UP000765160"/>
    </source>
</evidence>
<protein>
    <submittedName>
        <fullName evidence="1">Uncharacterized protein</fullName>
    </submittedName>
</protein>
<dbReference type="RefSeq" id="WP_168050027.1">
    <property type="nucleotide sequence ID" value="NZ_JAATJR010000003.1"/>
</dbReference>